<dbReference type="GO" id="GO:0016853">
    <property type="term" value="F:isomerase activity"/>
    <property type="evidence" value="ECO:0007669"/>
    <property type="project" value="UniProtKB-KW"/>
</dbReference>
<dbReference type="PANTHER" id="PTHR43802">
    <property type="entry name" value="ENOYL-COA HYDRATASE"/>
    <property type="match status" value="1"/>
</dbReference>
<dbReference type="InterPro" id="IPR001753">
    <property type="entry name" value="Enoyl-CoA_hydra/iso"/>
</dbReference>
<comment type="similarity">
    <text evidence="1 2">Belongs to the enoyl-CoA hydratase/isomerase family.</text>
</comment>
<dbReference type="PANTHER" id="PTHR43802:SF1">
    <property type="entry name" value="IP11341P-RELATED"/>
    <property type="match status" value="1"/>
</dbReference>
<dbReference type="EMBL" id="FOLG01000003">
    <property type="protein sequence ID" value="SFC27753.1"/>
    <property type="molecule type" value="Genomic_DNA"/>
</dbReference>
<name>A0A1I1I238_9RHOB</name>
<dbReference type="AlphaFoldDB" id="A0A1I1I238"/>
<dbReference type="InterPro" id="IPR029045">
    <property type="entry name" value="ClpP/crotonase-like_dom_sf"/>
</dbReference>
<organism evidence="3 4">
    <name type="scientific">Tropicimonas isoalkanivorans</name>
    <dbReference type="NCBI Taxonomy" id="441112"/>
    <lineage>
        <taxon>Bacteria</taxon>
        <taxon>Pseudomonadati</taxon>
        <taxon>Pseudomonadota</taxon>
        <taxon>Alphaproteobacteria</taxon>
        <taxon>Rhodobacterales</taxon>
        <taxon>Roseobacteraceae</taxon>
        <taxon>Tropicimonas</taxon>
    </lineage>
</organism>
<gene>
    <name evidence="3" type="ORF">SAMN04488094_103294</name>
</gene>
<dbReference type="InterPro" id="IPR018376">
    <property type="entry name" value="Enoyl-CoA_hyd/isom_CS"/>
</dbReference>
<accession>A0A1I1I238</accession>
<dbReference type="OrthoDB" id="9802898at2"/>
<dbReference type="CDD" id="cd06558">
    <property type="entry name" value="crotonase-like"/>
    <property type="match status" value="1"/>
</dbReference>
<evidence type="ECO:0000313" key="3">
    <source>
        <dbReference type="EMBL" id="SFC27753.1"/>
    </source>
</evidence>
<keyword evidence="3" id="KW-0413">Isomerase</keyword>
<evidence type="ECO:0000313" key="4">
    <source>
        <dbReference type="Proteomes" id="UP000198728"/>
    </source>
</evidence>
<evidence type="ECO:0000256" key="2">
    <source>
        <dbReference type="RuleBase" id="RU003707"/>
    </source>
</evidence>
<proteinExistence type="inferred from homology"/>
<protein>
    <submittedName>
        <fullName evidence="3">Enoyl-CoA hydratase/isomerase</fullName>
    </submittedName>
</protein>
<reference evidence="3 4" key="1">
    <citation type="submission" date="2016-10" db="EMBL/GenBank/DDBJ databases">
        <authorList>
            <person name="de Groot N.N."/>
        </authorList>
    </citation>
    <scope>NUCLEOTIDE SEQUENCE [LARGE SCALE GENOMIC DNA]</scope>
    <source>
        <strain evidence="3 4">DSM 19548</strain>
    </source>
</reference>
<sequence>MQTTSKLIKSFVEDRTGVIVLSQPDRLNCLSMQVWDAIGSELTDFESDTSLHSLCIRAEGKHFCTGANLVEVKSVQQNAADLNVFLRKGHEVLRRFERSRLITVAQVQGLCLAGGLELMMACDMVIAGESSKFGDQHGQFGLVPGWGGSQRLPRLVGLRRALDLFLSVRWITAAEAADWGLITKAVPDEDLKTEVEQLLSSFSTRSSRGLALMKLLAREGLDGGLDNGLEREIEEGTPVLMSEDVREGIAAFEARRSPMFKA</sequence>
<dbReference type="STRING" id="441112.SAMN04488094_103294"/>
<dbReference type="Gene3D" id="3.90.226.10">
    <property type="entry name" value="2-enoyl-CoA Hydratase, Chain A, domain 1"/>
    <property type="match status" value="1"/>
</dbReference>
<evidence type="ECO:0000256" key="1">
    <source>
        <dbReference type="ARBA" id="ARBA00005254"/>
    </source>
</evidence>
<dbReference type="Pfam" id="PF00378">
    <property type="entry name" value="ECH_1"/>
    <property type="match status" value="1"/>
</dbReference>
<dbReference type="SUPFAM" id="SSF52096">
    <property type="entry name" value="ClpP/crotonase"/>
    <property type="match status" value="1"/>
</dbReference>
<keyword evidence="4" id="KW-1185">Reference proteome</keyword>
<dbReference type="PROSITE" id="PS00166">
    <property type="entry name" value="ENOYL_COA_HYDRATASE"/>
    <property type="match status" value="1"/>
</dbReference>
<dbReference type="Proteomes" id="UP000198728">
    <property type="component" value="Unassembled WGS sequence"/>
</dbReference>